<organism evidence="3 4">
    <name type="scientific">Pseudanabaena frigida</name>
    <dbReference type="NCBI Taxonomy" id="945775"/>
    <lineage>
        <taxon>Bacteria</taxon>
        <taxon>Bacillati</taxon>
        <taxon>Cyanobacteriota</taxon>
        <taxon>Cyanophyceae</taxon>
        <taxon>Pseudanabaenales</taxon>
        <taxon>Pseudanabaenaceae</taxon>
        <taxon>Pseudanabaena</taxon>
    </lineage>
</organism>
<evidence type="ECO:0000313" key="4">
    <source>
        <dbReference type="Proteomes" id="UP000249467"/>
    </source>
</evidence>
<reference evidence="3 4" key="1">
    <citation type="submission" date="2018-04" db="EMBL/GenBank/DDBJ databases">
        <authorList>
            <person name="Go L.Y."/>
            <person name="Mitchell J.A."/>
        </authorList>
    </citation>
    <scope>NUCLEOTIDE SEQUENCE [LARGE SCALE GENOMIC DNA]</scope>
    <source>
        <strain evidence="3">ULC066bin1</strain>
    </source>
</reference>
<dbReference type="InterPro" id="IPR022742">
    <property type="entry name" value="Hydrolase_4"/>
</dbReference>
<name>A0A2W4YKC8_9CYAN</name>
<dbReference type="PANTHER" id="PTHR12277">
    <property type="entry name" value="ALPHA/BETA HYDROLASE DOMAIN-CONTAINING PROTEIN"/>
    <property type="match status" value="1"/>
</dbReference>
<dbReference type="SUPFAM" id="SSF53474">
    <property type="entry name" value="alpha/beta-Hydrolases"/>
    <property type="match status" value="1"/>
</dbReference>
<comment type="caution">
    <text evidence="3">The sequence shown here is derived from an EMBL/GenBank/DDBJ whole genome shotgun (WGS) entry which is preliminary data.</text>
</comment>
<evidence type="ECO:0000313" key="3">
    <source>
        <dbReference type="EMBL" id="PZO43428.1"/>
    </source>
</evidence>
<keyword evidence="1" id="KW-0472">Membrane</keyword>
<keyword evidence="1" id="KW-1133">Transmembrane helix</keyword>
<sequence length="294" mass="33597">MEKFNLFTIWIFIVSVLLVVYIAVCTFVLIRQRQMIFTPTHSFSEVTPSIFNLEYEEVWIPIDENFKTQNKLHGWFIPSEKENLDKSVILYLHGAGGNISDLIYLRDIAQLKKLGFSIFLFDYRGYGQSVGSFPSETSMYTDAQMALKYLREQKSIPLNNIYLFGVSLGGAVAIDLALKEQNIAGLIVVSSFSSMQDEILHLGYRIFPIELILNQKFESIRKVRSLKTPVIFIHGTSDTFNPAIMSQKLYDAAPNPKQLLLIDGFGHSNISEMLETPQFRDEIQKFIQDVSINN</sequence>
<dbReference type="PANTHER" id="PTHR12277:SF81">
    <property type="entry name" value="PROTEIN ABHD13"/>
    <property type="match status" value="1"/>
</dbReference>
<dbReference type="Gene3D" id="3.40.50.1820">
    <property type="entry name" value="alpha/beta hydrolase"/>
    <property type="match status" value="1"/>
</dbReference>
<feature type="transmembrane region" description="Helical" evidence="1">
    <location>
        <begin position="6"/>
        <end position="30"/>
    </location>
</feature>
<evidence type="ECO:0000256" key="1">
    <source>
        <dbReference type="SAM" id="Phobius"/>
    </source>
</evidence>
<keyword evidence="1" id="KW-0812">Transmembrane</keyword>
<evidence type="ECO:0000259" key="2">
    <source>
        <dbReference type="Pfam" id="PF12146"/>
    </source>
</evidence>
<gene>
    <name evidence="3" type="ORF">DCF19_05660</name>
</gene>
<accession>A0A2W4YKC8</accession>
<dbReference type="Pfam" id="PF12146">
    <property type="entry name" value="Hydrolase_4"/>
    <property type="match status" value="1"/>
</dbReference>
<dbReference type="AlphaFoldDB" id="A0A2W4YKC8"/>
<dbReference type="EMBL" id="QBML01000005">
    <property type="protein sequence ID" value="PZO43428.1"/>
    <property type="molecule type" value="Genomic_DNA"/>
</dbReference>
<proteinExistence type="predicted"/>
<dbReference type="InterPro" id="IPR029058">
    <property type="entry name" value="AB_hydrolase_fold"/>
</dbReference>
<reference evidence="3 4" key="2">
    <citation type="submission" date="2018-06" db="EMBL/GenBank/DDBJ databases">
        <title>Metagenomic assembly of (sub)arctic Cyanobacteria and their associated microbiome from non-axenic cultures.</title>
        <authorList>
            <person name="Baurain D."/>
        </authorList>
    </citation>
    <scope>NUCLEOTIDE SEQUENCE [LARGE SCALE GENOMIC DNA]</scope>
    <source>
        <strain evidence="3">ULC066bin1</strain>
    </source>
</reference>
<feature type="domain" description="Serine aminopeptidase S33" evidence="2">
    <location>
        <begin position="86"/>
        <end position="199"/>
    </location>
</feature>
<protein>
    <submittedName>
        <fullName evidence="3">Phospholipase</fullName>
    </submittedName>
</protein>
<dbReference type="Proteomes" id="UP000249467">
    <property type="component" value="Unassembled WGS sequence"/>
</dbReference>